<evidence type="ECO:0000313" key="1">
    <source>
        <dbReference type="EMBL" id="VDP55675.1"/>
    </source>
</evidence>
<dbReference type="EMBL" id="UZAH01039194">
    <property type="protein sequence ID" value="VDP55675.1"/>
    <property type="molecule type" value="Genomic_DNA"/>
</dbReference>
<dbReference type="AlphaFoldDB" id="A0A3P8FLD3"/>
<proteinExistence type="predicted"/>
<gene>
    <name evidence="1" type="ORF">HPBE_LOCUS26101</name>
</gene>
<protein>
    <recommendedName>
        <fullName evidence="2">Integrase_H2C2 domain-containing protein</fullName>
    </recommendedName>
</protein>
<organism evidence="1">
    <name type="scientific">Heligmosomoides polygyrus</name>
    <name type="common">Parasitic roundworm</name>
    <dbReference type="NCBI Taxonomy" id="6339"/>
    <lineage>
        <taxon>Eukaryota</taxon>
        <taxon>Metazoa</taxon>
        <taxon>Ecdysozoa</taxon>
        <taxon>Nematoda</taxon>
        <taxon>Chromadorea</taxon>
        <taxon>Rhabditida</taxon>
        <taxon>Rhabditina</taxon>
        <taxon>Rhabditomorpha</taxon>
        <taxon>Strongyloidea</taxon>
        <taxon>Heligmosomidae</taxon>
        <taxon>Heligmosomoides</taxon>
    </lineage>
</organism>
<evidence type="ECO:0008006" key="2">
    <source>
        <dbReference type="Google" id="ProtNLM"/>
    </source>
</evidence>
<dbReference type="PANTHER" id="PTHR46238">
    <property type="entry name" value="REVERSE TRANSCRIPTASE DOMAIN-CONTAINING PROTEIN"/>
    <property type="match status" value="1"/>
</dbReference>
<name>A0A3P8FLD3_HELPZ</name>
<sequence length="151" mass="17568">MVQVALVIGVFCDRKIPERLKSKIYRAVVRPVAIDEDAALHGMDRIRNDVIRQMFGVAPIADKMRETRLRWYGHIDRELEVSRKRYRGRPKQRWSDTLHTDLKVAGVHPDLALDSERWRHGTRTADSAARKKKKKKCEACFQAKTARGFED</sequence>
<accession>A0A3P8FLD3</accession>
<dbReference type="PANTHER" id="PTHR46238:SF8">
    <property type="entry name" value="ENDONUCLEASE_EXONUCLEASE_PHOSPHATASE DOMAIN-CONTAINING PROTEIN"/>
    <property type="match status" value="1"/>
</dbReference>
<dbReference type="OrthoDB" id="5854359at2759"/>
<reference evidence="1" key="1">
    <citation type="submission" date="2018-11" db="EMBL/GenBank/DDBJ databases">
        <authorList>
            <consortium name="Pathogen Informatics"/>
        </authorList>
    </citation>
    <scope>NUCLEOTIDE SEQUENCE [LARGE SCALE GENOMIC DNA]</scope>
</reference>